<evidence type="ECO:0000313" key="1">
    <source>
        <dbReference type="EMBL" id="QHS90697.1"/>
    </source>
</evidence>
<accession>A0A6C0BEH2</accession>
<name>A0A6C0BEH2_9ZZZZ</name>
<reference evidence="1" key="1">
    <citation type="journal article" date="2020" name="Nature">
        <title>Giant virus diversity and host interactions through global metagenomics.</title>
        <authorList>
            <person name="Schulz F."/>
            <person name="Roux S."/>
            <person name="Paez-Espino D."/>
            <person name="Jungbluth S."/>
            <person name="Walsh D.A."/>
            <person name="Denef V.J."/>
            <person name="McMahon K.D."/>
            <person name="Konstantinidis K.T."/>
            <person name="Eloe-Fadrosh E.A."/>
            <person name="Kyrpides N.C."/>
            <person name="Woyke T."/>
        </authorList>
    </citation>
    <scope>NUCLEOTIDE SEQUENCE</scope>
    <source>
        <strain evidence="1">GVMAG-M-3300010354-11</strain>
    </source>
</reference>
<dbReference type="AlphaFoldDB" id="A0A6C0BEH2"/>
<protein>
    <submittedName>
        <fullName evidence="1">Uncharacterized protein</fullName>
    </submittedName>
</protein>
<organism evidence="1">
    <name type="scientific">viral metagenome</name>
    <dbReference type="NCBI Taxonomy" id="1070528"/>
    <lineage>
        <taxon>unclassified sequences</taxon>
        <taxon>metagenomes</taxon>
        <taxon>organismal metagenomes</taxon>
    </lineage>
</organism>
<sequence length="81" mass="9488">MTDNINTCTDLKTVGERKENIVNEMASLYEATGVEYFKSQASAWSQWIWILQDRKLQEWQITYSGNPQGEWHLPKILPSIR</sequence>
<dbReference type="EMBL" id="MN739143">
    <property type="protein sequence ID" value="QHS90697.1"/>
    <property type="molecule type" value="Genomic_DNA"/>
</dbReference>
<proteinExistence type="predicted"/>